<accession>A0A8J8T4T5</accession>
<organism evidence="1 2">
    <name type="scientific">Halteria grandinella</name>
    <dbReference type="NCBI Taxonomy" id="5974"/>
    <lineage>
        <taxon>Eukaryota</taxon>
        <taxon>Sar</taxon>
        <taxon>Alveolata</taxon>
        <taxon>Ciliophora</taxon>
        <taxon>Intramacronucleata</taxon>
        <taxon>Spirotrichea</taxon>
        <taxon>Stichotrichia</taxon>
        <taxon>Sporadotrichida</taxon>
        <taxon>Halteriidae</taxon>
        <taxon>Halteria</taxon>
    </lineage>
</organism>
<proteinExistence type="predicted"/>
<name>A0A8J8T4T5_HALGN</name>
<evidence type="ECO:0000313" key="1">
    <source>
        <dbReference type="EMBL" id="TNV82367.1"/>
    </source>
</evidence>
<evidence type="ECO:0000313" key="2">
    <source>
        <dbReference type="Proteomes" id="UP000785679"/>
    </source>
</evidence>
<comment type="caution">
    <text evidence="1">The sequence shown here is derived from an EMBL/GenBank/DDBJ whole genome shotgun (WGS) entry which is preliminary data.</text>
</comment>
<protein>
    <submittedName>
        <fullName evidence="1">Uncharacterized protein</fullName>
    </submittedName>
</protein>
<gene>
    <name evidence="1" type="ORF">FGO68_gene15853</name>
</gene>
<keyword evidence="2" id="KW-1185">Reference proteome</keyword>
<dbReference type="Proteomes" id="UP000785679">
    <property type="component" value="Unassembled WGS sequence"/>
</dbReference>
<dbReference type="AlphaFoldDB" id="A0A8J8T4T5"/>
<reference evidence="1" key="1">
    <citation type="submission" date="2019-06" db="EMBL/GenBank/DDBJ databases">
        <authorList>
            <person name="Zheng W."/>
        </authorList>
    </citation>
    <scope>NUCLEOTIDE SEQUENCE</scope>
    <source>
        <strain evidence="1">QDHG01</strain>
    </source>
</reference>
<dbReference type="EMBL" id="RRYP01005047">
    <property type="protein sequence ID" value="TNV82367.1"/>
    <property type="molecule type" value="Genomic_DNA"/>
</dbReference>
<sequence length="137" mass="16201">MKDQIILKIIQFKRTKSIMKSRRLKCKFQIFQQTKTYDRENPELPSAVSHNVLKGLYDQLMLVIEQISGVVFKNDRILFLKYIALTSKDLLRESDTLLSQMTFLYPNDLSLKQWWILKSSSALLLKEEFLHKVYATL</sequence>